<protein>
    <submittedName>
        <fullName evidence="2">Uncharacterized protein</fullName>
    </submittedName>
</protein>
<reference evidence="2 3" key="1">
    <citation type="submission" date="2017-06" db="EMBL/GenBank/DDBJ databases">
        <authorList>
            <person name="Kim H.J."/>
            <person name="Triplett B.A."/>
        </authorList>
    </citation>
    <scope>NUCLEOTIDE SEQUENCE [LARGE SCALE GENOMIC DNA]</scope>
    <source>
        <strain evidence="2 3">DS15</strain>
    </source>
</reference>
<dbReference type="EMBL" id="FZPA01000008">
    <property type="protein sequence ID" value="SNS98088.1"/>
    <property type="molecule type" value="Genomic_DNA"/>
</dbReference>
<name>A0A239IXZ1_9SPHN</name>
<keyword evidence="3" id="KW-1185">Reference proteome</keyword>
<evidence type="ECO:0000313" key="3">
    <source>
        <dbReference type="Proteomes" id="UP000198339"/>
    </source>
</evidence>
<keyword evidence="1" id="KW-0472">Membrane</keyword>
<dbReference type="RefSeq" id="WP_089216305.1">
    <property type="nucleotide sequence ID" value="NZ_FZPA01000008.1"/>
</dbReference>
<sequence>MTQGKTVIIMFGVLVIGFGAGFVLRPVDAPPTSTTAPLAPKSTEARGVQYFEANIDDARQIVERCRESSVRNAECANAEEAIIKVEAEERRRRFLGG</sequence>
<keyword evidence="1" id="KW-0812">Transmembrane</keyword>
<accession>A0A239IXZ1</accession>
<proteinExistence type="predicted"/>
<keyword evidence="1" id="KW-1133">Transmembrane helix</keyword>
<gene>
    <name evidence="2" type="ORF">SAMN06295955_108205</name>
</gene>
<organism evidence="2 3">
    <name type="scientific">Sphingopyxis indica</name>
    <dbReference type="NCBI Taxonomy" id="436663"/>
    <lineage>
        <taxon>Bacteria</taxon>
        <taxon>Pseudomonadati</taxon>
        <taxon>Pseudomonadota</taxon>
        <taxon>Alphaproteobacteria</taxon>
        <taxon>Sphingomonadales</taxon>
        <taxon>Sphingomonadaceae</taxon>
        <taxon>Sphingopyxis</taxon>
    </lineage>
</organism>
<dbReference type="Proteomes" id="UP000198339">
    <property type="component" value="Unassembled WGS sequence"/>
</dbReference>
<feature type="transmembrane region" description="Helical" evidence="1">
    <location>
        <begin position="6"/>
        <end position="24"/>
    </location>
</feature>
<evidence type="ECO:0000256" key="1">
    <source>
        <dbReference type="SAM" id="Phobius"/>
    </source>
</evidence>
<dbReference type="AlphaFoldDB" id="A0A239IXZ1"/>
<evidence type="ECO:0000313" key="2">
    <source>
        <dbReference type="EMBL" id="SNS98088.1"/>
    </source>
</evidence>